<proteinExistence type="predicted"/>
<feature type="active site" description="Tele-AMP-histidine intermediate" evidence="1">
    <location>
        <position position="101"/>
    </location>
</feature>
<evidence type="ECO:0000313" key="6">
    <source>
        <dbReference type="Proteomes" id="UP000243745"/>
    </source>
</evidence>
<dbReference type="InterPro" id="IPR001310">
    <property type="entry name" value="Histidine_triad_HIT"/>
</dbReference>
<dbReference type="InterPro" id="IPR011146">
    <property type="entry name" value="HIT-like"/>
</dbReference>
<feature type="short sequence motif" description="Histidine triad motif" evidence="2 3">
    <location>
        <begin position="99"/>
        <end position="103"/>
    </location>
</feature>
<reference evidence="5 6" key="1">
    <citation type="submission" date="2016-10" db="EMBL/GenBank/DDBJ databases">
        <authorList>
            <person name="Varghese N."/>
            <person name="Submissions S."/>
        </authorList>
    </citation>
    <scope>NUCLEOTIDE SEQUENCE [LARGE SCALE GENOMIC DNA]</scope>
    <source>
        <strain evidence="5 6">DSM 1361</strain>
    </source>
</reference>
<dbReference type="PRINTS" id="PR00332">
    <property type="entry name" value="HISTRIAD"/>
</dbReference>
<evidence type="ECO:0000259" key="4">
    <source>
        <dbReference type="PROSITE" id="PS51084"/>
    </source>
</evidence>
<evidence type="ECO:0000256" key="3">
    <source>
        <dbReference type="PROSITE-ProRule" id="PRU00464"/>
    </source>
</evidence>
<accession>A0A662ZIG7</accession>
<dbReference type="AlphaFoldDB" id="A0A662ZIG7"/>
<protein>
    <submittedName>
        <fullName evidence="5">Histidine triad (HIT) family protein</fullName>
    </submittedName>
</protein>
<dbReference type="RefSeq" id="WP_031580030.1">
    <property type="nucleotide sequence ID" value="NZ_FOXF01000016.1"/>
</dbReference>
<dbReference type="PROSITE" id="PS51084">
    <property type="entry name" value="HIT_2"/>
    <property type="match status" value="1"/>
</dbReference>
<dbReference type="Gene3D" id="3.30.428.10">
    <property type="entry name" value="HIT-like"/>
    <property type="match status" value="1"/>
</dbReference>
<dbReference type="Pfam" id="PF01230">
    <property type="entry name" value="HIT"/>
    <property type="match status" value="1"/>
</dbReference>
<dbReference type="PANTHER" id="PTHR23089">
    <property type="entry name" value="HISTIDINE TRIAD HIT PROTEIN"/>
    <property type="match status" value="1"/>
</dbReference>
<feature type="domain" description="HIT" evidence="4">
    <location>
        <begin position="6"/>
        <end position="117"/>
    </location>
</feature>
<dbReference type="PROSITE" id="PS00892">
    <property type="entry name" value="HIT_1"/>
    <property type="match status" value="1"/>
</dbReference>
<keyword evidence="6" id="KW-1185">Reference proteome</keyword>
<gene>
    <name evidence="5" type="ORF">SAMN02910344_01119</name>
</gene>
<sequence length="117" mass="12856">MADETIFSKIIRHEIPSDIRYQDDDITVFADIAPKAKVHLLIVPNRVIPSVNELEDGDAALIGKMVLTAKRIAKEMGFAENGYRLVINCGKDGGQEVPHLHLHLLGGEKLRIVGAGF</sequence>
<organism evidence="5 6">
    <name type="scientific">Ruminobacter amylophilus</name>
    <dbReference type="NCBI Taxonomy" id="867"/>
    <lineage>
        <taxon>Bacteria</taxon>
        <taxon>Pseudomonadati</taxon>
        <taxon>Pseudomonadota</taxon>
        <taxon>Gammaproteobacteria</taxon>
        <taxon>Aeromonadales</taxon>
        <taxon>Succinivibrionaceae</taxon>
        <taxon>Ruminobacter</taxon>
    </lineage>
</organism>
<dbReference type="EMBL" id="FOXF01000016">
    <property type="protein sequence ID" value="SFP33410.1"/>
    <property type="molecule type" value="Genomic_DNA"/>
</dbReference>
<name>A0A662ZIG7_9GAMM</name>
<evidence type="ECO:0000313" key="5">
    <source>
        <dbReference type="EMBL" id="SFP33410.1"/>
    </source>
</evidence>
<dbReference type="OrthoDB" id="9784774at2"/>
<evidence type="ECO:0000256" key="1">
    <source>
        <dbReference type="PIRSR" id="PIRSR601310-1"/>
    </source>
</evidence>
<evidence type="ECO:0000256" key="2">
    <source>
        <dbReference type="PIRSR" id="PIRSR601310-3"/>
    </source>
</evidence>
<dbReference type="SUPFAM" id="SSF54197">
    <property type="entry name" value="HIT-like"/>
    <property type="match status" value="1"/>
</dbReference>
<dbReference type="InterPro" id="IPR019808">
    <property type="entry name" value="Histidine_triad_CS"/>
</dbReference>
<dbReference type="GO" id="GO:0003824">
    <property type="term" value="F:catalytic activity"/>
    <property type="evidence" value="ECO:0007669"/>
    <property type="project" value="InterPro"/>
</dbReference>
<dbReference type="InterPro" id="IPR036265">
    <property type="entry name" value="HIT-like_sf"/>
</dbReference>
<dbReference type="CDD" id="cd01276">
    <property type="entry name" value="PKCI_related"/>
    <property type="match status" value="1"/>
</dbReference>
<dbReference type="Proteomes" id="UP000243745">
    <property type="component" value="Unassembled WGS sequence"/>
</dbReference>